<evidence type="ECO:0000256" key="13">
    <source>
        <dbReference type="ARBA" id="ARBA00023136"/>
    </source>
</evidence>
<evidence type="ECO:0000256" key="6">
    <source>
        <dbReference type="ARBA" id="ARBA00015850"/>
    </source>
</evidence>
<accession>A0A1H6U5L7</accession>
<feature type="transmembrane region" description="Helical" evidence="19">
    <location>
        <begin position="101"/>
        <end position="126"/>
    </location>
</feature>
<sequence length="248" mass="24986">MAAIRGAVAFLTRLPVGGGEAEWNAFRESAYTIPLVGYLVGGVAGLAFFLPLQPTTLVAVYLVVLYGLSGITHADGLADVGDAMAVHGDPERRREVLKDSATGVGGMLLLGVTLIALTLGALGFAGSSSMTAFRLVVAAEVGAKLGMVLVICYGRPAHEGLGSQLVGRLDRSAYGPAVLVAVPAILVAPTGSTVALLGAVAAGPLVGAVMLTWGHATLGGVNGDVIGATNEIARAVGLHLGVTLWILL</sequence>
<comment type="function">
    <text evidence="14 19">Joins adenosylcobinamide-GDP and alpha-ribazole to generate adenosylcobalamin (Ado-cobalamin). Also synthesizes adenosylcobalamin 5'-phosphate from adenosylcobinamide-GDP and alpha-ribazole 5'-phosphate.</text>
</comment>
<dbReference type="InterPro" id="IPR003805">
    <property type="entry name" value="CobS"/>
</dbReference>
<comment type="catalytic activity">
    <reaction evidence="17 19">
        <text>alpha-ribazole + adenosylcob(III)inamide-GDP = adenosylcob(III)alamin + GMP + H(+)</text>
        <dbReference type="Rhea" id="RHEA:16049"/>
        <dbReference type="ChEBI" id="CHEBI:10329"/>
        <dbReference type="ChEBI" id="CHEBI:15378"/>
        <dbReference type="ChEBI" id="CHEBI:18408"/>
        <dbReference type="ChEBI" id="CHEBI:58115"/>
        <dbReference type="ChEBI" id="CHEBI:60487"/>
        <dbReference type="EC" id="2.7.8.26"/>
    </reaction>
</comment>
<evidence type="ECO:0000256" key="9">
    <source>
        <dbReference type="ARBA" id="ARBA00022679"/>
    </source>
</evidence>
<dbReference type="GO" id="GO:0008818">
    <property type="term" value="F:cobalamin 5'-phosphate synthase activity"/>
    <property type="evidence" value="ECO:0007669"/>
    <property type="project" value="UniProtKB-UniRule"/>
</dbReference>
<dbReference type="Proteomes" id="UP000198888">
    <property type="component" value="Unassembled WGS sequence"/>
</dbReference>
<keyword evidence="8 19" id="KW-0169">Cobalamin biosynthesis</keyword>
<evidence type="ECO:0000256" key="5">
    <source>
        <dbReference type="ARBA" id="ARBA00013200"/>
    </source>
</evidence>
<keyword evidence="11 19" id="KW-0460">Magnesium</keyword>
<comment type="cofactor">
    <cofactor evidence="1 19">
        <name>Mg(2+)</name>
        <dbReference type="ChEBI" id="CHEBI:18420"/>
    </cofactor>
</comment>
<protein>
    <recommendedName>
        <fullName evidence="6 19">Adenosylcobinamide-GDP ribazoletransferase</fullName>
        <ecNumber evidence="5 19">2.7.8.26</ecNumber>
    </recommendedName>
    <alternativeName>
        <fullName evidence="16 19">Cobalamin synthase</fullName>
    </alternativeName>
    <alternativeName>
        <fullName evidence="15 19">Cobalamin-5'-phosphate synthase</fullName>
    </alternativeName>
</protein>
<comment type="catalytic activity">
    <reaction evidence="18 19">
        <text>alpha-ribazole 5'-phosphate + adenosylcob(III)inamide-GDP = adenosylcob(III)alamin 5'-phosphate + GMP + H(+)</text>
        <dbReference type="Rhea" id="RHEA:23560"/>
        <dbReference type="ChEBI" id="CHEBI:15378"/>
        <dbReference type="ChEBI" id="CHEBI:57918"/>
        <dbReference type="ChEBI" id="CHEBI:58115"/>
        <dbReference type="ChEBI" id="CHEBI:60487"/>
        <dbReference type="ChEBI" id="CHEBI:60493"/>
        <dbReference type="EC" id="2.7.8.26"/>
    </reaction>
</comment>
<feature type="transmembrane region" description="Helical" evidence="19">
    <location>
        <begin position="132"/>
        <end position="153"/>
    </location>
</feature>
<dbReference type="UniPathway" id="UPA00148">
    <property type="reaction ID" value="UER00238"/>
</dbReference>
<evidence type="ECO:0000313" key="21">
    <source>
        <dbReference type="Proteomes" id="UP000198888"/>
    </source>
</evidence>
<dbReference type="Pfam" id="PF02654">
    <property type="entry name" value="CobS"/>
    <property type="match status" value="1"/>
</dbReference>
<evidence type="ECO:0000256" key="3">
    <source>
        <dbReference type="ARBA" id="ARBA00004663"/>
    </source>
</evidence>
<dbReference type="KEGG" id="hae:halTADL_2334"/>
<dbReference type="PANTHER" id="PTHR34148">
    <property type="entry name" value="ADENOSYLCOBINAMIDE-GDP RIBAZOLETRANSFERASE"/>
    <property type="match status" value="1"/>
</dbReference>
<feature type="transmembrane region" description="Helical" evidence="19">
    <location>
        <begin position="35"/>
        <end position="52"/>
    </location>
</feature>
<feature type="transmembrane region" description="Helical" evidence="19">
    <location>
        <begin position="58"/>
        <end position="80"/>
    </location>
</feature>
<organism evidence="20 21">
    <name type="scientific">Halohasta litchfieldiae</name>
    <dbReference type="NCBI Taxonomy" id="1073996"/>
    <lineage>
        <taxon>Archaea</taxon>
        <taxon>Methanobacteriati</taxon>
        <taxon>Methanobacteriota</taxon>
        <taxon>Stenosarchaea group</taxon>
        <taxon>Halobacteria</taxon>
        <taxon>Halobacteriales</taxon>
        <taxon>Haloferacaceae</taxon>
        <taxon>Halohasta</taxon>
    </lineage>
</organism>
<evidence type="ECO:0000256" key="2">
    <source>
        <dbReference type="ARBA" id="ARBA00004651"/>
    </source>
</evidence>
<name>A0A1H6U5L7_9EURY</name>
<dbReference type="GO" id="GO:0009236">
    <property type="term" value="P:cobalamin biosynthetic process"/>
    <property type="evidence" value="ECO:0007669"/>
    <property type="project" value="UniProtKB-UniRule"/>
</dbReference>
<feature type="transmembrane region" description="Helical" evidence="19">
    <location>
        <begin position="195"/>
        <end position="213"/>
    </location>
</feature>
<keyword evidence="9 19" id="KW-0808">Transferase</keyword>
<comment type="pathway">
    <text evidence="3 19">Cofactor biosynthesis; adenosylcobalamin biosynthesis; adenosylcobalamin from cob(II)yrinate a,c-diamide: step 7/7.</text>
</comment>
<comment type="similarity">
    <text evidence="4 19">Belongs to the CobS family.</text>
</comment>
<reference evidence="20 21" key="1">
    <citation type="submission" date="2016-10" db="EMBL/GenBank/DDBJ databases">
        <authorList>
            <person name="de Groot N.N."/>
        </authorList>
    </citation>
    <scope>NUCLEOTIDE SEQUENCE [LARGE SCALE GENOMIC DNA]</scope>
    <source>
        <strain evidence="20 21">DSM 22187</strain>
    </source>
</reference>
<dbReference type="OrthoDB" id="11748at2157"/>
<keyword evidence="10 19" id="KW-0812">Transmembrane</keyword>
<dbReference type="GO" id="GO:0005886">
    <property type="term" value="C:plasma membrane"/>
    <property type="evidence" value="ECO:0007669"/>
    <property type="project" value="UniProtKB-SubCell"/>
</dbReference>
<evidence type="ECO:0000256" key="4">
    <source>
        <dbReference type="ARBA" id="ARBA00010561"/>
    </source>
</evidence>
<dbReference type="PANTHER" id="PTHR34148:SF1">
    <property type="entry name" value="ADENOSYLCOBINAMIDE-GDP RIBAZOLETRANSFERASE"/>
    <property type="match status" value="1"/>
</dbReference>
<evidence type="ECO:0000256" key="7">
    <source>
        <dbReference type="ARBA" id="ARBA00022475"/>
    </source>
</evidence>
<keyword evidence="13 19" id="KW-0472">Membrane</keyword>
<evidence type="ECO:0000256" key="12">
    <source>
        <dbReference type="ARBA" id="ARBA00022989"/>
    </source>
</evidence>
<dbReference type="EMBL" id="FNYR01000010">
    <property type="protein sequence ID" value="SEI87603.1"/>
    <property type="molecule type" value="Genomic_DNA"/>
</dbReference>
<evidence type="ECO:0000256" key="18">
    <source>
        <dbReference type="ARBA" id="ARBA00049504"/>
    </source>
</evidence>
<keyword evidence="21" id="KW-1185">Reference proteome</keyword>
<evidence type="ECO:0000256" key="16">
    <source>
        <dbReference type="ARBA" id="ARBA00032853"/>
    </source>
</evidence>
<evidence type="ECO:0000256" key="10">
    <source>
        <dbReference type="ARBA" id="ARBA00022692"/>
    </source>
</evidence>
<evidence type="ECO:0000256" key="15">
    <source>
        <dbReference type="ARBA" id="ARBA00032605"/>
    </source>
</evidence>
<gene>
    <name evidence="19" type="primary">cobS</name>
    <name evidence="20" type="ORF">SAMN05444271_11047</name>
</gene>
<dbReference type="EC" id="2.7.8.26" evidence="5 19"/>
<evidence type="ECO:0000256" key="11">
    <source>
        <dbReference type="ARBA" id="ARBA00022842"/>
    </source>
</evidence>
<dbReference type="GO" id="GO:0051073">
    <property type="term" value="F:adenosylcobinamide-GDP ribazoletransferase activity"/>
    <property type="evidence" value="ECO:0007669"/>
    <property type="project" value="UniProtKB-UniRule"/>
</dbReference>
<evidence type="ECO:0000256" key="19">
    <source>
        <dbReference type="HAMAP-Rule" id="MF_00719"/>
    </source>
</evidence>
<dbReference type="NCBIfam" id="TIGR00317">
    <property type="entry name" value="cobS"/>
    <property type="match status" value="1"/>
</dbReference>
<evidence type="ECO:0000313" key="20">
    <source>
        <dbReference type="EMBL" id="SEI87603.1"/>
    </source>
</evidence>
<accession>A0A2H4Q3Y6</accession>
<evidence type="ECO:0000256" key="17">
    <source>
        <dbReference type="ARBA" id="ARBA00048623"/>
    </source>
</evidence>
<feature type="transmembrane region" description="Helical" evidence="19">
    <location>
        <begin position="173"/>
        <end position="189"/>
    </location>
</feature>
<evidence type="ECO:0000256" key="14">
    <source>
        <dbReference type="ARBA" id="ARBA00025228"/>
    </source>
</evidence>
<proteinExistence type="inferred from homology"/>
<keyword evidence="7 19" id="KW-1003">Cell membrane</keyword>
<evidence type="ECO:0000256" key="8">
    <source>
        <dbReference type="ARBA" id="ARBA00022573"/>
    </source>
</evidence>
<comment type="subcellular location">
    <subcellularLocation>
        <location evidence="2 19">Cell membrane</location>
        <topology evidence="2 19">Multi-pass membrane protein</topology>
    </subcellularLocation>
</comment>
<keyword evidence="12 19" id="KW-1133">Transmembrane helix</keyword>
<dbReference type="HAMAP" id="MF_00719">
    <property type="entry name" value="CobS"/>
    <property type="match status" value="1"/>
</dbReference>
<dbReference type="STRING" id="1073996.SAMN05444271_11047"/>
<evidence type="ECO:0000256" key="1">
    <source>
        <dbReference type="ARBA" id="ARBA00001946"/>
    </source>
</evidence>
<dbReference type="AlphaFoldDB" id="A0A1H6U5L7"/>